<evidence type="ECO:0000256" key="2">
    <source>
        <dbReference type="ARBA" id="ARBA00008130"/>
    </source>
</evidence>
<dbReference type="AlphaFoldDB" id="A0AAW1S3R0"/>
<evidence type="ECO:0000256" key="6">
    <source>
        <dbReference type="ARBA" id="ARBA00022925"/>
    </source>
</evidence>
<evidence type="ECO:0000256" key="7">
    <source>
        <dbReference type="ARBA" id="ARBA00022989"/>
    </source>
</evidence>
<dbReference type="EMBL" id="JALJOS010000004">
    <property type="protein sequence ID" value="KAK9840487.1"/>
    <property type="molecule type" value="Genomic_DNA"/>
</dbReference>
<keyword evidence="6" id="KW-0681">Retinal protein</keyword>
<evidence type="ECO:0000256" key="5">
    <source>
        <dbReference type="ARBA" id="ARBA00022692"/>
    </source>
</evidence>
<comment type="subcellular location">
    <subcellularLocation>
        <location evidence="1">Membrane</location>
        <topology evidence="1">Multi-pass membrane protein</topology>
    </subcellularLocation>
</comment>
<keyword evidence="3" id="KW-0600">Photoreceptor protein</keyword>
<dbReference type="InterPro" id="IPR001425">
    <property type="entry name" value="Arc/bac/fun_rhodopsins"/>
</dbReference>
<dbReference type="SUPFAM" id="SSF81321">
    <property type="entry name" value="Family A G protein-coupled receptor-like"/>
    <property type="match status" value="1"/>
</dbReference>
<evidence type="ECO:0000256" key="4">
    <source>
        <dbReference type="ARBA" id="ARBA00022606"/>
    </source>
</evidence>
<feature type="transmembrane region" description="Helical" evidence="12">
    <location>
        <begin position="116"/>
        <end position="136"/>
    </location>
</feature>
<gene>
    <name evidence="13" type="ORF">WJX74_010510</name>
</gene>
<evidence type="ECO:0000313" key="14">
    <source>
        <dbReference type="Proteomes" id="UP001438707"/>
    </source>
</evidence>
<evidence type="ECO:0000256" key="12">
    <source>
        <dbReference type="SAM" id="Phobius"/>
    </source>
</evidence>
<protein>
    <recommendedName>
        <fullName evidence="15">Bacteriorhodopsin</fullName>
    </recommendedName>
</protein>
<dbReference type="PANTHER" id="PTHR28286">
    <property type="match status" value="1"/>
</dbReference>
<evidence type="ECO:0000256" key="3">
    <source>
        <dbReference type="ARBA" id="ARBA00022543"/>
    </source>
</evidence>
<comment type="similarity">
    <text evidence="2">Belongs to the archaeal/bacterial/fungal opsin family.</text>
</comment>
<dbReference type="GO" id="GO:0009881">
    <property type="term" value="F:photoreceptor activity"/>
    <property type="evidence" value="ECO:0007669"/>
    <property type="project" value="UniProtKB-KW"/>
</dbReference>
<dbReference type="PANTHER" id="PTHR28286:SF2">
    <property type="entry name" value="BACTERIORHODOPSIN _OPSIN, NOPA (EUROFUNG)"/>
    <property type="match status" value="1"/>
</dbReference>
<keyword evidence="7 12" id="KW-1133">Transmembrane helix</keyword>
<feature type="transmembrane region" description="Helical" evidence="12">
    <location>
        <begin position="180"/>
        <end position="199"/>
    </location>
</feature>
<keyword evidence="5 12" id="KW-0812">Transmembrane</keyword>
<dbReference type="Pfam" id="PF01036">
    <property type="entry name" value="Bac_rhodopsin"/>
    <property type="match status" value="1"/>
</dbReference>
<keyword evidence="8" id="KW-0157">Chromophore</keyword>
<feature type="region of interest" description="Disordered" evidence="11">
    <location>
        <begin position="236"/>
        <end position="286"/>
    </location>
</feature>
<dbReference type="SMART" id="SM01021">
    <property type="entry name" value="Bac_rhodopsin"/>
    <property type="match status" value="1"/>
</dbReference>
<evidence type="ECO:0000256" key="9">
    <source>
        <dbReference type="ARBA" id="ARBA00023136"/>
    </source>
</evidence>
<evidence type="ECO:0000256" key="8">
    <source>
        <dbReference type="ARBA" id="ARBA00022991"/>
    </source>
</evidence>
<evidence type="ECO:0000313" key="13">
    <source>
        <dbReference type="EMBL" id="KAK9840487.1"/>
    </source>
</evidence>
<reference evidence="13 14" key="1">
    <citation type="journal article" date="2024" name="Nat. Commun.">
        <title>Phylogenomics reveals the evolutionary origins of lichenization in chlorophyte algae.</title>
        <authorList>
            <person name="Puginier C."/>
            <person name="Libourel C."/>
            <person name="Otte J."/>
            <person name="Skaloud P."/>
            <person name="Haon M."/>
            <person name="Grisel S."/>
            <person name="Petersen M."/>
            <person name="Berrin J.G."/>
            <person name="Delaux P.M."/>
            <person name="Dal Grande F."/>
            <person name="Keller J."/>
        </authorList>
    </citation>
    <scope>NUCLEOTIDE SEQUENCE [LARGE SCALE GENOMIC DNA]</scope>
    <source>
        <strain evidence="13 14">SAG 2145</strain>
    </source>
</reference>
<keyword evidence="10" id="KW-0675">Receptor</keyword>
<keyword evidence="9 12" id="KW-0472">Membrane</keyword>
<dbReference type="Proteomes" id="UP001438707">
    <property type="component" value="Unassembled WGS sequence"/>
</dbReference>
<organism evidence="13 14">
    <name type="scientific">Apatococcus lobatus</name>
    <dbReference type="NCBI Taxonomy" id="904363"/>
    <lineage>
        <taxon>Eukaryota</taxon>
        <taxon>Viridiplantae</taxon>
        <taxon>Chlorophyta</taxon>
        <taxon>core chlorophytes</taxon>
        <taxon>Trebouxiophyceae</taxon>
        <taxon>Chlorellales</taxon>
        <taxon>Chlorellaceae</taxon>
        <taxon>Apatococcus</taxon>
    </lineage>
</organism>
<comment type="caution">
    <text evidence="13">The sequence shown here is derived from an EMBL/GenBank/DDBJ whole genome shotgun (WGS) entry which is preliminary data.</text>
</comment>
<dbReference type="PRINTS" id="PR00251">
    <property type="entry name" value="BACTRLOPSIN"/>
</dbReference>
<keyword evidence="14" id="KW-1185">Reference proteome</keyword>
<evidence type="ECO:0008006" key="15">
    <source>
        <dbReference type="Google" id="ProtNLM"/>
    </source>
</evidence>
<proteinExistence type="inferred from homology"/>
<feature type="transmembrane region" description="Helical" evidence="12">
    <location>
        <begin position="142"/>
        <end position="160"/>
    </location>
</feature>
<feature type="compositionally biased region" description="Basic and acidic residues" evidence="11">
    <location>
        <begin position="241"/>
        <end position="253"/>
    </location>
</feature>
<dbReference type="InterPro" id="IPR018229">
    <property type="entry name" value="Rhodopsin_retinal_BS"/>
</dbReference>
<evidence type="ECO:0000256" key="1">
    <source>
        <dbReference type="ARBA" id="ARBA00004141"/>
    </source>
</evidence>
<feature type="transmembrane region" description="Helical" evidence="12">
    <location>
        <begin position="13"/>
        <end position="30"/>
    </location>
</feature>
<evidence type="ECO:0000256" key="10">
    <source>
        <dbReference type="ARBA" id="ARBA00023170"/>
    </source>
</evidence>
<name>A0AAW1S3R0_9CHLO</name>
<feature type="transmembrane region" description="Helical" evidence="12">
    <location>
        <begin position="87"/>
        <end position="109"/>
    </location>
</feature>
<accession>A0AAW1S3R0</accession>
<evidence type="ECO:0000256" key="11">
    <source>
        <dbReference type="SAM" id="MobiDB-lite"/>
    </source>
</evidence>
<sequence length="336" mass="36232">MADVSDMTSLGSTVLYGTFAIMGGSSLYFLQKLLSTSQPDTLDSPKLKNYLTFFVTLIASMAYYGMATKEGGFVQSVQPEDGGRLILWARYVDWSLTTPLLLLDLATLVQLPFFKIIRLISVDLLMIITGLFAAVAGIESKWGWFAFSMAFFLGVLYDLLTSGREAAQDIGGEVESKYKILGLGTVALWSVYPVVWVLAEGLDKISVDQEIIAYAILDVLAKAVFGFIILSGESTPSLPEPSKKTLAKTEKAAKKTGGRLGGLFGSKTSAAMPASPASSQATPRSRQQLRVNAMLPRTSVALASRSLCSRPLVRHAPTLSRQSQPLVAQGRMGLVL</sequence>
<dbReference type="Gene3D" id="1.20.1070.10">
    <property type="entry name" value="Rhodopsin 7-helix transmembrane proteins"/>
    <property type="match status" value="1"/>
</dbReference>
<dbReference type="PROSITE" id="PS00950">
    <property type="entry name" value="BACTERIAL_OPSIN_1"/>
    <property type="match status" value="1"/>
</dbReference>
<feature type="compositionally biased region" description="Low complexity" evidence="11">
    <location>
        <begin position="269"/>
        <end position="285"/>
    </location>
</feature>
<keyword evidence="4" id="KW-0716">Sensory transduction</keyword>
<dbReference type="GO" id="GO:0007602">
    <property type="term" value="P:phototransduction"/>
    <property type="evidence" value="ECO:0007669"/>
    <property type="project" value="UniProtKB-KW"/>
</dbReference>
<dbReference type="GO" id="GO:0005886">
    <property type="term" value="C:plasma membrane"/>
    <property type="evidence" value="ECO:0007669"/>
    <property type="project" value="TreeGrafter"/>
</dbReference>
<dbReference type="GO" id="GO:0005216">
    <property type="term" value="F:monoatomic ion channel activity"/>
    <property type="evidence" value="ECO:0007669"/>
    <property type="project" value="InterPro"/>
</dbReference>
<feature type="transmembrane region" description="Helical" evidence="12">
    <location>
        <begin position="50"/>
        <end position="67"/>
    </location>
</feature>